<dbReference type="EMBL" id="SISK01000008">
    <property type="protein sequence ID" value="TBN39042.1"/>
    <property type="molecule type" value="Genomic_DNA"/>
</dbReference>
<feature type="transmembrane region" description="Helical" evidence="4">
    <location>
        <begin position="52"/>
        <end position="68"/>
    </location>
</feature>
<dbReference type="PANTHER" id="PTHR31899">
    <property type="entry name" value="BETA-CAROTENE 3-HYDROXYLASE 1, CHLOROPLASTIC"/>
    <property type="match status" value="1"/>
</dbReference>
<keyword evidence="2" id="KW-0125">Carotenoid biosynthesis</keyword>
<evidence type="ECO:0000313" key="7">
    <source>
        <dbReference type="Proteomes" id="UP000293520"/>
    </source>
</evidence>
<keyword evidence="4" id="KW-0472">Membrane</keyword>
<dbReference type="GO" id="GO:0005506">
    <property type="term" value="F:iron ion binding"/>
    <property type="evidence" value="ECO:0007669"/>
    <property type="project" value="InterPro"/>
</dbReference>
<evidence type="ECO:0000313" key="6">
    <source>
        <dbReference type="EMBL" id="TBN39042.1"/>
    </source>
</evidence>
<keyword evidence="3" id="KW-0560">Oxidoreductase</keyword>
<dbReference type="InterPro" id="IPR045019">
    <property type="entry name" value="BETA-OHASE-like"/>
</dbReference>
<evidence type="ECO:0000256" key="3">
    <source>
        <dbReference type="ARBA" id="ARBA00023002"/>
    </source>
</evidence>
<dbReference type="Pfam" id="PF04116">
    <property type="entry name" value="FA_hydroxylase"/>
    <property type="match status" value="1"/>
</dbReference>
<dbReference type="InterPro" id="IPR006694">
    <property type="entry name" value="Fatty_acid_hydroxylase"/>
</dbReference>
<proteinExistence type="inferred from homology"/>
<evidence type="ECO:0000259" key="5">
    <source>
        <dbReference type="Pfam" id="PF04116"/>
    </source>
</evidence>
<dbReference type="Proteomes" id="UP000293520">
    <property type="component" value="Unassembled WGS sequence"/>
</dbReference>
<name>A0A4V2JC34_9RHOB</name>
<gene>
    <name evidence="6" type="ORF">EYE42_11440</name>
</gene>
<organism evidence="6 7">
    <name type="scientific">Paracoccus subflavus</name>
    <dbReference type="NCBI Taxonomy" id="2528244"/>
    <lineage>
        <taxon>Bacteria</taxon>
        <taxon>Pseudomonadati</taxon>
        <taxon>Pseudomonadota</taxon>
        <taxon>Alphaproteobacteria</taxon>
        <taxon>Rhodobacterales</taxon>
        <taxon>Paracoccaceae</taxon>
        <taxon>Paracoccus</taxon>
    </lineage>
</organism>
<protein>
    <submittedName>
        <fullName evidence="6">Beta-carotene hydroxylase</fullName>
    </submittedName>
</protein>
<sequence length="173" mass="20271">MTELLIVLATVIAMEGFAYSVHRWIMHGSWGWGWHKSHHDHDHEGTFEKNDLYAVVFSVFAIALFALGSRWWPPLWWVAVGMSVYGVIYFFVHDGLVHQRWPFRAVPRRGYLRRLYQAHRLHHAVEGREDCVSFGFVYAPPVDDLKAQLHRSGVLARRQSRHRDAWRPGRDDA</sequence>
<dbReference type="GO" id="GO:0016119">
    <property type="term" value="P:carotene metabolic process"/>
    <property type="evidence" value="ECO:0007669"/>
    <property type="project" value="TreeGrafter"/>
</dbReference>
<reference evidence="6 7" key="1">
    <citation type="submission" date="2019-02" db="EMBL/GenBank/DDBJ databases">
        <title>Paracoccus subflavus sp. nov., isolated from marine sediment of the Pacific Ocean.</title>
        <authorList>
            <person name="Zhang G."/>
        </authorList>
    </citation>
    <scope>NUCLEOTIDE SEQUENCE [LARGE SCALE GENOMIC DNA]</scope>
    <source>
        <strain evidence="6 7">GY0581</strain>
    </source>
</reference>
<evidence type="ECO:0000256" key="2">
    <source>
        <dbReference type="ARBA" id="ARBA00022746"/>
    </source>
</evidence>
<dbReference type="RefSeq" id="WP_130991465.1">
    <property type="nucleotide sequence ID" value="NZ_SISK01000008.1"/>
</dbReference>
<comment type="similarity">
    <text evidence="1">Belongs to the sterol desaturase family.</text>
</comment>
<dbReference type="OrthoDB" id="5243888at2"/>
<evidence type="ECO:0000256" key="1">
    <source>
        <dbReference type="ARBA" id="ARBA00009324"/>
    </source>
</evidence>
<accession>A0A4V2JC34</accession>
<keyword evidence="4" id="KW-0812">Transmembrane</keyword>
<dbReference type="GO" id="GO:0016123">
    <property type="term" value="P:xanthophyll biosynthetic process"/>
    <property type="evidence" value="ECO:0007669"/>
    <property type="project" value="TreeGrafter"/>
</dbReference>
<dbReference type="AlphaFoldDB" id="A0A4V2JC34"/>
<keyword evidence="4" id="KW-1133">Transmembrane helix</keyword>
<dbReference type="GO" id="GO:0010291">
    <property type="term" value="F:beta-carotene 3-hydroxylase activity"/>
    <property type="evidence" value="ECO:0007669"/>
    <property type="project" value="TreeGrafter"/>
</dbReference>
<feature type="domain" description="Fatty acid hydroxylase" evidence="5">
    <location>
        <begin position="8"/>
        <end position="136"/>
    </location>
</feature>
<evidence type="ECO:0000256" key="4">
    <source>
        <dbReference type="SAM" id="Phobius"/>
    </source>
</evidence>
<keyword evidence="7" id="KW-1185">Reference proteome</keyword>
<feature type="transmembrane region" description="Helical" evidence="4">
    <location>
        <begin position="75"/>
        <end position="92"/>
    </location>
</feature>
<comment type="caution">
    <text evidence="6">The sequence shown here is derived from an EMBL/GenBank/DDBJ whole genome shotgun (WGS) entry which is preliminary data.</text>
</comment>
<dbReference type="PANTHER" id="PTHR31899:SF9">
    <property type="entry name" value="BETA-CAROTENE 3-HYDROXYLASE 1, CHLOROPLASTIC"/>
    <property type="match status" value="1"/>
</dbReference>